<dbReference type="EMBL" id="QPGR01000003">
    <property type="protein sequence ID" value="TBR81855.1"/>
    <property type="molecule type" value="Genomic_DNA"/>
</dbReference>
<evidence type="ECO:0000256" key="2">
    <source>
        <dbReference type="ARBA" id="ARBA00022741"/>
    </source>
</evidence>
<evidence type="ECO:0000256" key="1">
    <source>
        <dbReference type="ARBA" id="ARBA00006914"/>
    </source>
</evidence>
<keyword evidence="3" id="KW-0067">ATP-binding</keyword>
<keyword evidence="6" id="KW-1185">Reference proteome</keyword>
<comment type="caution">
    <text evidence="5">The sequence shown here is derived from an EMBL/GenBank/DDBJ whole genome shotgun (WGS) entry which is preliminary data.</text>
</comment>
<organism evidence="5 6">
    <name type="scientific">Campylobacter novaezeelandiae</name>
    <dbReference type="NCBI Taxonomy" id="2267891"/>
    <lineage>
        <taxon>Bacteria</taxon>
        <taxon>Pseudomonadati</taxon>
        <taxon>Campylobacterota</taxon>
        <taxon>Epsilonproteobacteria</taxon>
        <taxon>Campylobacterales</taxon>
        <taxon>Campylobacteraceae</taxon>
        <taxon>Campylobacter</taxon>
    </lineage>
</organism>
<evidence type="ECO:0000259" key="4">
    <source>
        <dbReference type="SMART" id="SM00382"/>
    </source>
</evidence>
<dbReference type="InterPro" id="IPR050221">
    <property type="entry name" value="26S_Proteasome_ATPase"/>
</dbReference>
<dbReference type="CDD" id="cd19481">
    <property type="entry name" value="RecA-like_protease"/>
    <property type="match status" value="1"/>
</dbReference>
<dbReference type="PANTHER" id="PTHR23073">
    <property type="entry name" value="26S PROTEASOME REGULATORY SUBUNIT"/>
    <property type="match status" value="1"/>
</dbReference>
<accession>A0A4Q9JW06</accession>
<dbReference type="GO" id="GO:0016887">
    <property type="term" value="F:ATP hydrolysis activity"/>
    <property type="evidence" value="ECO:0007669"/>
    <property type="project" value="InterPro"/>
</dbReference>
<feature type="domain" description="AAA+ ATPase" evidence="4">
    <location>
        <begin position="353"/>
        <end position="491"/>
    </location>
</feature>
<dbReference type="SUPFAM" id="SSF52540">
    <property type="entry name" value="P-loop containing nucleoside triphosphate hydrolases"/>
    <property type="match status" value="1"/>
</dbReference>
<dbReference type="AlphaFoldDB" id="A0A4Q9JW06"/>
<dbReference type="Proteomes" id="UP000292583">
    <property type="component" value="Unassembled WGS sequence"/>
</dbReference>
<name>A0A4Q9JW06_9BACT</name>
<evidence type="ECO:0000313" key="5">
    <source>
        <dbReference type="EMBL" id="TBR81855.1"/>
    </source>
</evidence>
<dbReference type="GO" id="GO:0005524">
    <property type="term" value="F:ATP binding"/>
    <property type="evidence" value="ECO:0007669"/>
    <property type="project" value="UniProtKB-KW"/>
</dbReference>
<keyword evidence="2" id="KW-0547">Nucleotide-binding</keyword>
<protein>
    <submittedName>
        <fullName evidence="5">AAA family ATPase</fullName>
    </submittedName>
</protein>
<reference evidence="5 6" key="1">
    <citation type="submission" date="2018-07" db="EMBL/GenBank/DDBJ databases">
        <title>Campylobacter zealandensis sp. nov., isolated from birds and water in New Zealand.</title>
        <authorList>
            <person name="Wilkinson D.A."/>
            <person name="Biggs P.J."/>
            <person name="French N.P."/>
            <person name="Midwinter A.C."/>
        </authorList>
    </citation>
    <scope>NUCLEOTIDE SEQUENCE [LARGE SCALE GENOMIC DNA]</scope>
    <source>
        <strain evidence="5 6">B423b</strain>
    </source>
</reference>
<evidence type="ECO:0000313" key="6">
    <source>
        <dbReference type="Proteomes" id="UP000292583"/>
    </source>
</evidence>
<gene>
    <name evidence="5" type="ORF">DU473_02965</name>
</gene>
<dbReference type="InterPro" id="IPR027417">
    <property type="entry name" value="P-loop_NTPase"/>
</dbReference>
<sequence>MLDLKEFLNTKDIEKTKLYQKLKCSKNEALILKELCKNYVVSVSSINAFALLSGIFKQEKYAYLDALEDLKKLLERGFITQSLNFLKSSRVGKISNSRLNLLQSDISLSEYFLDFLEDKPKLKLNKKDPYENFLEYLKDEFYKIELYEKLSFIKLNSYNLELKNQIKEFEKYIKERLKLSKFYNVLADIFKENKLNYKEQILFLALLREEYALTNENSSSREFNFLLSLISENDLDKRANKKLLEEGSKLIDLDLIEYDEYLQDFGELARSFFISDKILQRVVNFEPKQNKKIKLESVLKEQDIFELIEPNTDINDIIMPKQTKELLDTILKQQDKKVLERLTKWGIKTGKDIEAKIIFYGPAGTGKTMSALSLAKSMKKSVLSFDCSKILSKWVGESEQNVRKIFDTYKNITQTCKQNPILLLNEADQFLSTRIESTSGSDKMHNQMQNIFLEQIEKFNGVIIATTNFLESLDSAFSRRFDYKIEFKKPDFEDRLKIWKKFLPKNAEFDKEFDEKILANYELSGAQILMVVKNTALKAAVSKEGIFKMKDFIENIQKEFNSSFDKTKIVGLI</sequence>
<evidence type="ECO:0000256" key="3">
    <source>
        <dbReference type="ARBA" id="ARBA00022840"/>
    </source>
</evidence>
<proteinExistence type="inferred from homology"/>
<dbReference type="OrthoDB" id="9802352at2"/>
<comment type="similarity">
    <text evidence="1">Belongs to the AAA ATPase family.</text>
</comment>
<dbReference type="InterPro" id="IPR003593">
    <property type="entry name" value="AAA+_ATPase"/>
</dbReference>
<dbReference type="RefSeq" id="WP_131186491.1">
    <property type="nucleotide sequence ID" value="NZ_CP076657.1"/>
</dbReference>
<dbReference type="InterPro" id="IPR003959">
    <property type="entry name" value="ATPase_AAA_core"/>
</dbReference>
<dbReference type="Pfam" id="PF00004">
    <property type="entry name" value="AAA"/>
    <property type="match status" value="1"/>
</dbReference>
<dbReference type="Gene3D" id="3.40.50.300">
    <property type="entry name" value="P-loop containing nucleotide triphosphate hydrolases"/>
    <property type="match status" value="1"/>
</dbReference>
<dbReference type="SMART" id="SM00382">
    <property type="entry name" value="AAA"/>
    <property type="match status" value="1"/>
</dbReference>